<dbReference type="Pfam" id="PF00060">
    <property type="entry name" value="Lig_chan"/>
    <property type="match status" value="2"/>
</dbReference>
<dbReference type="AlphaFoldDB" id="A0A8J2R823"/>
<feature type="transmembrane region" description="Helical" evidence="9">
    <location>
        <begin position="304"/>
        <end position="325"/>
    </location>
</feature>
<comment type="caution">
    <text evidence="11">The sequence shown here is derived from an EMBL/GenBank/DDBJ whole genome shotgun (WGS) entry which is preliminary data.</text>
</comment>
<organism evidence="11 12">
    <name type="scientific">Danaus chrysippus</name>
    <name type="common">African queen</name>
    <dbReference type="NCBI Taxonomy" id="151541"/>
    <lineage>
        <taxon>Eukaryota</taxon>
        <taxon>Metazoa</taxon>
        <taxon>Ecdysozoa</taxon>
        <taxon>Arthropoda</taxon>
        <taxon>Hexapoda</taxon>
        <taxon>Insecta</taxon>
        <taxon>Pterygota</taxon>
        <taxon>Neoptera</taxon>
        <taxon>Endopterygota</taxon>
        <taxon>Lepidoptera</taxon>
        <taxon>Glossata</taxon>
        <taxon>Ditrysia</taxon>
        <taxon>Papilionoidea</taxon>
        <taxon>Nymphalidae</taxon>
        <taxon>Danainae</taxon>
        <taxon>Danaini</taxon>
        <taxon>Danaina</taxon>
        <taxon>Danaus</taxon>
        <taxon>Anosia</taxon>
    </lineage>
</organism>
<evidence type="ECO:0000256" key="3">
    <source>
        <dbReference type="ARBA" id="ARBA00022475"/>
    </source>
</evidence>
<accession>A0A8J2R823</accession>
<dbReference type="InterPro" id="IPR001320">
    <property type="entry name" value="Iontro_rcpt_C"/>
</dbReference>
<dbReference type="PANTHER" id="PTHR42643">
    <property type="entry name" value="IONOTROPIC RECEPTOR 20A-RELATED"/>
    <property type="match status" value="1"/>
</dbReference>
<proteinExistence type="inferred from homology"/>
<evidence type="ECO:0000313" key="11">
    <source>
        <dbReference type="EMBL" id="CAG9584439.1"/>
    </source>
</evidence>
<dbReference type="GO" id="GO:0005886">
    <property type="term" value="C:plasma membrane"/>
    <property type="evidence" value="ECO:0007669"/>
    <property type="project" value="UniProtKB-SubCell"/>
</dbReference>
<evidence type="ECO:0000256" key="8">
    <source>
        <dbReference type="ARBA" id="ARBA00023180"/>
    </source>
</evidence>
<evidence type="ECO:0000256" key="5">
    <source>
        <dbReference type="ARBA" id="ARBA00022989"/>
    </source>
</evidence>
<dbReference type="EMBL" id="CAKASE010000082">
    <property type="protein sequence ID" value="CAG9584439.1"/>
    <property type="molecule type" value="Genomic_DNA"/>
</dbReference>
<evidence type="ECO:0000256" key="1">
    <source>
        <dbReference type="ARBA" id="ARBA00004651"/>
    </source>
</evidence>
<feature type="transmembrane region" description="Helical" evidence="9">
    <location>
        <begin position="565"/>
        <end position="589"/>
    </location>
</feature>
<evidence type="ECO:0000256" key="9">
    <source>
        <dbReference type="SAM" id="Phobius"/>
    </source>
</evidence>
<evidence type="ECO:0000256" key="2">
    <source>
        <dbReference type="ARBA" id="ARBA00008685"/>
    </source>
</evidence>
<keyword evidence="12" id="KW-1185">Reference proteome</keyword>
<evidence type="ECO:0000259" key="10">
    <source>
        <dbReference type="Pfam" id="PF00060"/>
    </source>
</evidence>
<feature type="transmembrane region" description="Helical" evidence="9">
    <location>
        <begin position="739"/>
        <end position="763"/>
    </location>
</feature>
<dbReference type="GO" id="GO:0015276">
    <property type="term" value="F:ligand-gated monoatomic ion channel activity"/>
    <property type="evidence" value="ECO:0007669"/>
    <property type="project" value="InterPro"/>
</dbReference>
<gene>
    <name evidence="11" type="ORF">DCHRY22_LOCUS15030</name>
</gene>
<dbReference type="OrthoDB" id="6117597at2759"/>
<keyword evidence="4 9" id="KW-0812">Transmembrane</keyword>
<reference evidence="11" key="1">
    <citation type="submission" date="2021-09" db="EMBL/GenBank/DDBJ databases">
        <authorList>
            <person name="Martin H S."/>
        </authorList>
    </citation>
    <scope>NUCLEOTIDE SEQUENCE</scope>
</reference>
<sequence>MLADVFRSLQKPSFVIAMTCWTAEQKLMAYSELAGSNVENTIIIKFVESANILHNKEIKHHTVFFTDLNCPKDRFNANWTDPALFRFPYRWVIIDKYSGHQSTIPDVIRDIDVLIDSEVAVIRRINDASFQIYYVFKIGPNTAWRNELYGTWNESGMFKTESMLEVTALRRINLNKYEISICYVLTDNDSINHLADEVNDHIDTITKVNFPTTNQLLDFLNASRRYVFTNTWGYKHNDTWSGMTGFLDREEVDIGGSPMFLTGERLSVVEYISSPTPTRSKFVFQQPKLSYENNLFVLSFKRSLWFGSVILISMLFLFLFLVTVWEWKRTSIHKRTIRTRNAGILRPNVVDVALLIFGATCQQGSTVELKGSLGRMVLFLLFIMLTFLYTSYSANIVALLQSSSSQIRTLEDLLHSRINFGVHDTVFNRYYFSTETEPIRRAIYEKKVAPPGTTPRFMTMEEGVQEIRKGLFAFHMETGVGYKFVGKYFEEGEKCGLKEIQYLRVIDPWLAVRKQTPFKEMFKIGTKRLQEHGLQQRENRLLYEKKPKCSGRQANFISVSMVDCYPAILILSYGTLISISVLLAENLYYNLYKYMPKGNWKIETFGTWTNEMGLNKVTAMNIPISQRRRNLEGTEIGTSMVVNDNDTRMDILSMRNLNTDHLTKAGYRQILPLYYFMNATLVTVFTDTWGYLRNGSYDGMIGETPRSPHLDISEITMMVIGAITQQGSFTEFKGTLGRVVMFLMFFVFLFLHTSYSANIVALLQSSSNDIKTLADLLNSKLELGAEDTPYNRQHLSTASEPIRKAIYEKKIAPAGSKPNFMTLEEGVKRIQTKPFAFHMYLGGGYRLVEKYFLEHEKCGLQEIQFNHETIPWVTCRKNSPYKEIFKIGLLRNQEHGLNDRVNRLIYSRKPICSVHGGTFGSVNMTDFYPALLMLVYGMIASLLLLAIECLASQRLCHLRNRIHLNC</sequence>
<dbReference type="SUPFAM" id="SSF53850">
    <property type="entry name" value="Periplasmic binding protein-like II"/>
    <property type="match status" value="2"/>
</dbReference>
<evidence type="ECO:0000313" key="12">
    <source>
        <dbReference type="Proteomes" id="UP000789524"/>
    </source>
</evidence>
<comment type="subcellular location">
    <subcellularLocation>
        <location evidence="1">Cell membrane</location>
        <topology evidence="1">Multi-pass membrane protein</topology>
    </subcellularLocation>
</comment>
<evidence type="ECO:0000256" key="6">
    <source>
        <dbReference type="ARBA" id="ARBA00023136"/>
    </source>
</evidence>
<keyword evidence="7" id="KW-0675">Receptor</keyword>
<name>A0A8J2R823_9NEOP</name>
<dbReference type="PANTHER" id="PTHR42643:SF33">
    <property type="entry name" value="GLUTAMATE RECEPTOR 2-LIKE PROTEIN"/>
    <property type="match status" value="1"/>
</dbReference>
<dbReference type="InterPro" id="IPR052192">
    <property type="entry name" value="Insect_Ionotropic_Sensory_Rcpt"/>
</dbReference>
<evidence type="ECO:0000256" key="4">
    <source>
        <dbReference type="ARBA" id="ARBA00022692"/>
    </source>
</evidence>
<keyword evidence="5 9" id="KW-1133">Transmembrane helix</keyword>
<dbReference type="Proteomes" id="UP000789524">
    <property type="component" value="Unassembled WGS sequence"/>
</dbReference>
<dbReference type="Gene3D" id="3.40.190.10">
    <property type="entry name" value="Periplasmic binding protein-like II"/>
    <property type="match status" value="2"/>
</dbReference>
<dbReference type="GO" id="GO:0050906">
    <property type="term" value="P:detection of stimulus involved in sensory perception"/>
    <property type="evidence" value="ECO:0007669"/>
    <property type="project" value="UniProtKB-ARBA"/>
</dbReference>
<feature type="transmembrane region" description="Helical" evidence="9">
    <location>
        <begin position="927"/>
        <end position="951"/>
    </location>
</feature>
<keyword evidence="6 9" id="KW-0472">Membrane</keyword>
<comment type="similarity">
    <text evidence="2">Belongs to the glutamate-gated ion channel (TC 1.A.10.1) family.</text>
</comment>
<feature type="transmembrane region" description="Helical" evidence="9">
    <location>
        <begin position="377"/>
        <end position="400"/>
    </location>
</feature>
<evidence type="ECO:0000256" key="7">
    <source>
        <dbReference type="ARBA" id="ARBA00023170"/>
    </source>
</evidence>
<feature type="domain" description="Ionotropic glutamate receptor C-terminal" evidence="10">
    <location>
        <begin position="304"/>
        <end position="546"/>
    </location>
</feature>
<keyword evidence="3" id="KW-1003">Cell membrane</keyword>
<protein>
    <submittedName>
        <fullName evidence="11">(African queen) hypothetical protein</fullName>
    </submittedName>
</protein>
<dbReference type="Gene3D" id="1.10.287.70">
    <property type="match status" value="1"/>
</dbReference>
<feature type="domain" description="Ionotropic glutamate receptor C-terminal" evidence="10">
    <location>
        <begin position="693"/>
        <end position="855"/>
    </location>
</feature>
<keyword evidence="8" id="KW-0325">Glycoprotein</keyword>